<evidence type="ECO:0000256" key="2">
    <source>
        <dbReference type="SAM" id="SignalP"/>
    </source>
</evidence>
<dbReference type="HOGENOM" id="CLU_292373_0_0_6"/>
<dbReference type="EMBL" id="AAOE01000038">
    <property type="protein sequence ID" value="EAR07584.1"/>
    <property type="molecule type" value="Genomic_DNA"/>
</dbReference>
<keyword evidence="2" id="KW-0732">Signal</keyword>
<dbReference type="OrthoDB" id="8481600at2"/>
<feature type="chain" id="PRO_5002666727" description="Bacterial Ig-like domain-containing protein" evidence="2">
    <location>
        <begin position="22"/>
        <end position="1042"/>
    </location>
</feature>
<evidence type="ECO:0008006" key="5">
    <source>
        <dbReference type="Google" id="ProtNLM"/>
    </source>
</evidence>
<proteinExistence type="predicted"/>
<evidence type="ECO:0000313" key="4">
    <source>
        <dbReference type="Proteomes" id="UP000005953"/>
    </source>
</evidence>
<dbReference type="STRING" id="314283.MED297_00145"/>
<gene>
    <name evidence="3" type="ORF">MED297_00145</name>
</gene>
<dbReference type="AlphaFoldDB" id="A4BJY3"/>
<dbReference type="RefSeq" id="WP_008041230.1">
    <property type="nucleotide sequence ID" value="NZ_AAOE01000038.1"/>
</dbReference>
<comment type="caution">
    <text evidence="3">The sequence shown here is derived from an EMBL/GenBank/DDBJ whole genome shotgun (WGS) entry which is preliminary data.</text>
</comment>
<feature type="region of interest" description="Disordered" evidence="1">
    <location>
        <begin position="752"/>
        <end position="774"/>
    </location>
</feature>
<evidence type="ECO:0000256" key="1">
    <source>
        <dbReference type="SAM" id="MobiDB-lite"/>
    </source>
</evidence>
<organism evidence="3 4">
    <name type="scientific">Reinekea blandensis MED297</name>
    <dbReference type="NCBI Taxonomy" id="314283"/>
    <lineage>
        <taxon>Bacteria</taxon>
        <taxon>Pseudomonadati</taxon>
        <taxon>Pseudomonadota</taxon>
        <taxon>Gammaproteobacteria</taxon>
        <taxon>Oceanospirillales</taxon>
        <taxon>Saccharospirillaceae</taxon>
        <taxon>Reinekea</taxon>
    </lineage>
</organism>
<protein>
    <recommendedName>
        <fullName evidence="5">Bacterial Ig-like domain-containing protein</fullName>
    </recommendedName>
</protein>
<name>A4BJY3_9GAMM</name>
<sequence>MNKAILAALAATMLMVGCDQGAGSSPTPRPIGDLAFKAHDAELINSKVEVYSVDEYLKPIGEPISEGLTGEDARFHFKPNVRSQNLYVKVGMTGHYFEESTGKKIELEPTDYLSGIIYYQAGDTLDFTVSGYTHLASTYAQCLIERYGENANNAMTAASSAFTNLVGTDIYDTIPVNPSLNASAGLQLEGGTSYGIVHAAVSQFMKRIAEDQSIEPHITNYRSIDYYRFAARDISEDRNCALDGKIQDKDGTTVDLGLGTYLFSDDTYRVDTAREALTFLRSDRNLTAIEDSEFMLAAEGIASAENSRLFQGIDPTPLDDEPPVVTLNHANYEYFGGNDTYSVSASDYTGIKYIDLWVSDQYIGRKSGVETAEFVLPTMDFSDGQHTVEILAVDNQYKETRVEQVINIWNASPIVTLLSDRRTNQLDESVVVGFSSPVGVVSAEIGGVPVDVVDGVATAEITLNPGYNQVIATATDGLGRTTNDTVEIYVDRVKPVMKLDTPNTYYEVDYSASADENHTYSSVLNLGANAPDPLYIDSSLVSLDGTPLSAGALGTAKYPFIEFLTTDDLGTQDPAVITPGKDIVVSFSYFRDDSIVFERKPLAALSSEGVGANQYILPLTSEYLGEGWFLHPDTTKHSLKIYLEDLAGNESFYDFQFYVRYFPDAPTIAVTDVTTRYIHDSLDSLPVEGDKERVAQAVFFNPNPFPVKVVFSNIGENQFEQNRQAGIRVNKLEKRIVSTATAKCASFSQTALPAGSGETSEVRHHGASASFSHSSGETVSLVPNDYVGYRSGSSFVQETLVSMGHVGDVTTEIFYNGDVAPLTEELTFKPTIQSSVSGATTLLSGGAAYTIGGVFHDKRYYQVRSHGALLTRVGNRWGCPLQSVNSGEVYWKDLFTSYTTTGGNAGLGTLDYTRHSFSSKPITVEQTITYGGVQGYPRNELTPSSDTQSTALELRSLDDQVLSEVVLQPGDNSLDIVATFPGYSSISTDCDWEYENSKTCTTNIDVRSLVEIDYLLSTYLENDPMPSYGVATDVVEFTTRID</sequence>
<evidence type="ECO:0000313" key="3">
    <source>
        <dbReference type="EMBL" id="EAR07584.1"/>
    </source>
</evidence>
<reference evidence="3 4" key="1">
    <citation type="submission" date="2006-02" db="EMBL/GenBank/DDBJ databases">
        <authorList>
            <person name="Pinhassi J."/>
            <person name="Pedros-Alio C."/>
            <person name="Ferriera S."/>
            <person name="Johnson J."/>
            <person name="Kravitz S."/>
            <person name="Halpern A."/>
            <person name="Remington K."/>
            <person name="Beeson K."/>
            <person name="Tran B."/>
            <person name="Rogers Y.-H."/>
            <person name="Friedman R."/>
            <person name="Venter J.C."/>
        </authorList>
    </citation>
    <scope>NUCLEOTIDE SEQUENCE [LARGE SCALE GENOMIC DNA]</scope>
    <source>
        <strain evidence="3 4">MED297</strain>
    </source>
</reference>
<dbReference type="PROSITE" id="PS51257">
    <property type="entry name" value="PROKAR_LIPOPROTEIN"/>
    <property type="match status" value="1"/>
</dbReference>
<accession>A4BJY3</accession>
<feature type="signal peptide" evidence="2">
    <location>
        <begin position="1"/>
        <end position="21"/>
    </location>
</feature>
<dbReference type="Proteomes" id="UP000005953">
    <property type="component" value="Unassembled WGS sequence"/>
</dbReference>
<keyword evidence="4" id="KW-1185">Reference proteome</keyword>